<feature type="compositionally biased region" description="Basic residues" evidence="1">
    <location>
        <begin position="52"/>
        <end position="68"/>
    </location>
</feature>
<feature type="region of interest" description="Disordered" evidence="1">
    <location>
        <begin position="25"/>
        <end position="183"/>
    </location>
</feature>
<feature type="compositionally biased region" description="Polar residues" evidence="1">
    <location>
        <begin position="25"/>
        <end position="46"/>
    </location>
</feature>
<dbReference type="Proteomes" id="UP000796761">
    <property type="component" value="Unassembled WGS sequence"/>
</dbReference>
<feature type="compositionally biased region" description="Basic residues" evidence="1">
    <location>
        <begin position="166"/>
        <end position="175"/>
    </location>
</feature>
<feature type="region of interest" description="Disordered" evidence="1">
    <location>
        <begin position="255"/>
        <end position="348"/>
    </location>
</feature>
<dbReference type="EMBL" id="SWJQ01000512">
    <property type="protein sequence ID" value="TRZ13370.1"/>
    <property type="molecule type" value="Genomic_DNA"/>
</dbReference>
<feature type="compositionally biased region" description="Basic residues" evidence="1">
    <location>
        <begin position="93"/>
        <end position="102"/>
    </location>
</feature>
<feature type="compositionally biased region" description="Low complexity" evidence="1">
    <location>
        <begin position="286"/>
        <end position="301"/>
    </location>
</feature>
<keyword evidence="3" id="KW-1185">Reference proteome</keyword>
<comment type="caution">
    <text evidence="2">The sequence shown here is derived from an EMBL/GenBank/DDBJ whole genome shotgun (WGS) entry which is preliminary data.</text>
</comment>
<feature type="compositionally biased region" description="Basic residues" evidence="1">
    <location>
        <begin position="207"/>
        <end position="219"/>
    </location>
</feature>
<organism evidence="2 3">
    <name type="scientific">Zosterops borbonicus</name>
    <dbReference type="NCBI Taxonomy" id="364589"/>
    <lineage>
        <taxon>Eukaryota</taxon>
        <taxon>Metazoa</taxon>
        <taxon>Chordata</taxon>
        <taxon>Craniata</taxon>
        <taxon>Vertebrata</taxon>
        <taxon>Euteleostomi</taxon>
        <taxon>Archelosauria</taxon>
        <taxon>Archosauria</taxon>
        <taxon>Dinosauria</taxon>
        <taxon>Saurischia</taxon>
        <taxon>Theropoda</taxon>
        <taxon>Coelurosauria</taxon>
        <taxon>Aves</taxon>
        <taxon>Neognathae</taxon>
        <taxon>Neoaves</taxon>
        <taxon>Telluraves</taxon>
        <taxon>Australaves</taxon>
        <taxon>Passeriformes</taxon>
        <taxon>Sylvioidea</taxon>
        <taxon>Zosteropidae</taxon>
        <taxon>Zosterops</taxon>
    </lineage>
</organism>
<accession>A0A8K1LGP9</accession>
<protein>
    <submittedName>
        <fullName evidence="2">Uncharacterized protein</fullName>
    </submittedName>
</protein>
<dbReference type="OrthoDB" id="9219442at2759"/>
<evidence type="ECO:0000313" key="3">
    <source>
        <dbReference type="Proteomes" id="UP000796761"/>
    </source>
</evidence>
<evidence type="ECO:0000256" key="1">
    <source>
        <dbReference type="SAM" id="MobiDB-lite"/>
    </source>
</evidence>
<sequence>MVEWFHNRVEGLSPFPDTFHMVEDSNSQVHSIEESISSAGHTQGEQVGSRSRERRQHRSSGRQSHKSYSRSCGGSRGGSRSGSRGRAKEKSRSRYPRRHHDGHTRAQQAQRYNHSSSRRRRQSRAQNAARGKGRALRTTRRVPALSPRRKRRRQQYQVSFIEPRAIRSRSRKRSRSSASQTMREYLREMERDEGQALRYDWYIRASSRRRRRQQRGRRVSYREPRVTRSRTPGRFRSTLLLKENPRRMECYERQPLRIEQGIHPSPRRSERLQQGHQVSFIEPRVTRSQSRARSRSTQQQTLQENLRRMECDDGQALRPEQDASTSSECSEHHQQGRQIPFTEQVARN</sequence>
<gene>
    <name evidence="2" type="ORF">HGM15179_013731</name>
</gene>
<dbReference type="AlphaFoldDB" id="A0A8K1LGP9"/>
<proteinExistence type="predicted"/>
<feature type="region of interest" description="Disordered" evidence="1">
    <location>
        <begin position="207"/>
        <end position="236"/>
    </location>
</feature>
<reference evidence="2" key="1">
    <citation type="submission" date="2019-04" db="EMBL/GenBank/DDBJ databases">
        <title>Genome assembly of Zosterops borbonicus 15179.</title>
        <authorList>
            <person name="Leroy T."/>
            <person name="Anselmetti Y."/>
            <person name="Tilak M.-K."/>
            <person name="Nabholz B."/>
        </authorList>
    </citation>
    <scope>NUCLEOTIDE SEQUENCE</scope>
    <source>
        <strain evidence="2">HGM_15179</strain>
        <tissue evidence="2">Muscle</tissue>
    </source>
</reference>
<feature type="compositionally biased region" description="Basic residues" evidence="1">
    <location>
        <begin position="131"/>
        <end position="140"/>
    </location>
</feature>
<name>A0A8K1LGP9_9PASS</name>
<evidence type="ECO:0000313" key="2">
    <source>
        <dbReference type="EMBL" id="TRZ13370.1"/>
    </source>
</evidence>